<dbReference type="CDD" id="cd00392">
    <property type="entry name" value="Ribosomal_L13"/>
    <property type="match status" value="1"/>
</dbReference>
<dbReference type="GO" id="GO:0003729">
    <property type="term" value="F:mRNA binding"/>
    <property type="evidence" value="ECO:0007669"/>
    <property type="project" value="TreeGrafter"/>
</dbReference>
<dbReference type="InterPro" id="IPR036899">
    <property type="entry name" value="Ribosomal_uL13_sf"/>
</dbReference>
<dbReference type="PANTHER" id="PTHR11545:SF2">
    <property type="entry name" value="LARGE RIBOSOMAL SUBUNIT PROTEIN UL13M"/>
    <property type="match status" value="1"/>
</dbReference>
<dbReference type="PIRSF" id="PIRSF002181">
    <property type="entry name" value="Ribosomal_L13"/>
    <property type="match status" value="1"/>
</dbReference>
<dbReference type="InterPro" id="IPR005823">
    <property type="entry name" value="Ribosomal_uL13_bac-type"/>
</dbReference>
<comment type="caution">
    <text evidence="5">The sequence shown here is derived from an EMBL/GenBank/DDBJ whole genome shotgun (WGS) entry which is preliminary data.</text>
</comment>
<dbReference type="SUPFAM" id="SSF52161">
    <property type="entry name" value="Ribosomal protein L13"/>
    <property type="match status" value="1"/>
</dbReference>
<keyword evidence="2 4" id="KW-0689">Ribosomal protein</keyword>
<dbReference type="GO" id="GO:1990904">
    <property type="term" value="C:ribonucleoprotein complex"/>
    <property type="evidence" value="ECO:0007669"/>
    <property type="project" value="UniProtKB-KW"/>
</dbReference>
<name>A0A1F5P313_9BACT</name>
<evidence type="ECO:0000256" key="1">
    <source>
        <dbReference type="ARBA" id="ARBA00006227"/>
    </source>
</evidence>
<evidence type="ECO:0000256" key="4">
    <source>
        <dbReference type="HAMAP-Rule" id="MF_01366"/>
    </source>
</evidence>
<evidence type="ECO:0000313" key="6">
    <source>
        <dbReference type="Proteomes" id="UP000176339"/>
    </source>
</evidence>
<reference evidence="5 6" key="1">
    <citation type="journal article" date="2016" name="Nat. Commun.">
        <title>Thousands of microbial genomes shed light on interconnected biogeochemical processes in an aquifer system.</title>
        <authorList>
            <person name="Anantharaman K."/>
            <person name="Brown C.T."/>
            <person name="Hug L.A."/>
            <person name="Sharon I."/>
            <person name="Castelle C.J."/>
            <person name="Probst A.J."/>
            <person name="Thomas B.C."/>
            <person name="Singh A."/>
            <person name="Wilkins M.J."/>
            <person name="Karaoz U."/>
            <person name="Brodie E.L."/>
            <person name="Williams K.H."/>
            <person name="Hubbard S.S."/>
            <person name="Banfield J.F."/>
        </authorList>
    </citation>
    <scope>NUCLEOTIDE SEQUENCE [LARGE SCALE GENOMIC DNA]</scope>
</reference>
<comment type="function">
    <text evidence="4">This protein is one of the early assembly proteins of the 50S ribosomal subunit, although it is not seen to bind rRNA by itself. It is important during the early stages of 50S assembly.</text>
</comment>
<organism evidence="5 6">
    <name type="scientific">Candidatus Doudnabacteria bacterium RIFCSPHIGHO2_01_FULL_49_9</name>
    <dbReference type="NCBI Taxonomy" id="1817827"/>
    <lineage>
        <taxon>Bacteria</taxon>
        <taxon>Candidatus Doudnaibacteriota</taxon>
    </lineage>
</organism>
<dbReference type="PANTHER" id="PTHR11545">
    <property type="entry name" value="RIBOSOMAL PROTEIN L13"/>
    <property type="match status" value="1"/>
</dbReference>
<dbReference type="HAMAP" id="MF_01366">
    <property type="entry name" value="Ribosomal_uL13"/>
    <property type="match status" value="1"/>
</dbReference>
<dbReference type="EMBL" id="MFEN01000020">
    <property type="protein sequence ID" value="OGE84273.1"/>
    <property type="molecule type" value="Genomic_DNA"/>
</dbReference>
<proteinExistence type="inferred from homology"/>
<dbReference type="Proteomes" id="UP000176339">
    <property type="component" value="Unassembled WGS sequence"/>
</dbReference>
<accession>A0A1F5P313</accession>
<dbReference type="GO" id="GO:0005840">
    <property type="term" value="C:ribosome"/>
    <property type="evidence" value="ECO:0007669"/>
    <property type="project" value="UniProtKB-KW"/>
</dbReference>
<evidence type="ECO:0000313" key="5">
    <source>
        <dbReference type="EMBL" id="OGE84273.1"/>
    </source>
</evidence>
<sequence>MTTTLAKVKETKREWHELDASKTTLGRLAVQAARLLIGKHKTNYTPHLDAGDFVVIVNADKIKTTGRKLLQKEYFHYSGYPGGLKRRKMSDVMAKTPEKVLWKAIYGMIATNRLRRPRMNRLKILKGTSHTFKIDVKHT</sequence>
<dbReference type="InterPro" id="IPR005822">
    <property type="entry name" value="Ribosomal_uL13"/>
</dbReference>
<dbReference type="Gene3D" id="3.90.1180.10">
    <property type="entry name" value="Ribosomal protein L13"/>
    <property type="match status" value="1"/>
</dbReference>
<dbReference type="NCBIfam" id="TIGR01066">
    <property type="entry name" value="rplM_bact"/>
    <property type="match status" value="1"/>
</dbReference>
<dbReference type="GO" id="GO:0003735">
    <property type="term" value="F:structural constituent of ribosome"/>
    <property type="evidence" value="ECO:0007669"/>
    <property type="project" value="InterPro"/>
</dbReference>
<dbReference type="AlphaFoldDB" id="A0A1F5P313"/>
<evidence type="ECO:0000256" key="2">
    <source>
        <dbReference type="ARBA" id="ARBA00022980"/>
    </source>
</evidence>
<keyword evidence="3 4" id="KW-0687">Ribonucleoprotein</keyword>
<evidence type="ECO:0000256" key="3">
    <source>
        <dbReference type="ARBA" id="ARBA00023274"/>
    </source>
</evidence>
<comment type="subunit">
    <text evidence="4">Part of the 50S ribosomal subunit.</text>
</comment>
<gene>
    <name evidence="4" type="primary">rplM</name>
    <name evidence="5" type="ORF">A2846_03000</name>
</gene>
<comment type="similarity">
    <text evidence="1 4">Belongs to the universal ribosomal protein uL13 family.</text>
</comment>
<protein>
    <recommendedName>
        <fullName evidence="4">Large ribosomal subunit protein uL13</fullName>
    </recommendedName>
</protein>
<dbReference type="GO" id="GO:0006412">
    <property type="term" value="P:translation"/>
    <property type="evidence" value="ECO:0007669"/>
    <property type="project" value="UniProtKB-UniRule"/>
</dbReference>
<dbReference type="GO" id="GO:0017148">
    <property type="term" value="P:negative regulation of translation"/>
    <property type="evidence" value="ECO:0007669"/>
    <property type="project" value="TreeGrafter"/>
</dbReference>
<dbReference type="Pfam" id="PF00572">
    <property type="entry name" value="Ribosomal_L13"/>
    <property type="match status" value="1"/>
</dbReference>